<dbReference type="Proteomes" id="UP000268857">
    <property type="component" value="Unassembled WGS sequence"/>
</dbReference>
<dbReference type="RefSeq" id="WP_016877191.1">
    <property type="nucleotide sequence ID" value="NZ_AJLN01000061.1"/>
</dbReference>
<name>A0A3S0XQV1_CHLFR</name>
<dbReference type="OrthoDB" id="574698at2"/>
<keyword evidence="2" id="KW-1185">Reference proteome</keyword>
<protein>
    <recommendedName>
        <fullName evidence="3">DUF104 domain-containing protein</fullName>
    </recommendedName>
</protein>
<evidence type="ECO:0000313" key="1">
    <source>
        <dbReference type="EMBL" id="RUR74873.1"/>
    </source>
</evidence>
<gene>
    <name evidence="1" type="ORF">PCC6912_50510</name>
</gene>
<dbReference type="STRING" id="211165.GCA_000317285_01850"/>
<reference evidence="1 2" key="1">
    <citation type="journal article" date="2019" name="Genome Biol. Evol.">
        <title>Day and night: Metabolic profiles and evolutionary relationships of six axenic non-marine cyanobacteria.</title>
        <authorList>
            <person name="Will S.E."/>
            <person name="Henke P."/>
            <person name="Boedeker C."/>
            <person name="Huang S."/>
            <person name="Brinkmann H."/>
            <person name="Rohde M."/>
            <person name="Jarek M."/>
            <person name="Friedl T."/>
            <person name="Seufert S."/>
            <person name="Schumacher M."/>
            <person name="Overmann J."/>
            <person name="Neumann-Schaal M."/>
            <person name="Petersen J."/>
        </authorList>
    </citation>
    <scope>NUCLEOTIDE SEQUENCE [LARGE SCALE GENOMIC DNA]</scope>
    <source>
        <strain evidence="1 2">PCC 6912</strain>
    </source>
</reference>
<evidence type="ECO:0008006" key="3">
    <source>
        <dbReference type="Google" id="ProtNLM"/>
    </source>
</evidence>
<organism evidence="1 2">
    <name type="scientific">Chlorogloeopsis fritschii PCC 6912</name>
    <dbReference type="NCBI Taxonomy" id="211165"/>
    <lineage>
        <taxon>Bacteria</taxon>
        <taxon>Bacillati</taxon>
        <taxon>Cyanobacteriota</taxon>
        <taxon>Cyanophyceae</taxon>
        <taxon>Nostocales</taxon>
        <taxon>Chlorogloeopsidaceae</taxon>
        <taxon>Chlorogloeopsis</taxon>
    </lineage>
</organism>
<dbReference type="EMBL" id="RSCJ01000027">
    <property type="protein sequence ID" value="RUR74873.1"/>
    <property type="molecule type" value="Genomic_DNA"/>
</dbReference>
<comment type="caution">
    <text evidence="1">The sequence shown here is derived from an EMBL/GenBank/DDBJ whole genome shotgun (WGS) entry which is preliminary data.</text>
</comment>
<sequence>MQPALHITTKVLSGNKIEIEIPEAKEGDNVDVFVILPEKVETKKRSVMEILEVIHAQRPPKSAEEIDRYLQEERESWDS</sequence>
<proteinExistence type="predicted"/>
<accession>A0A3S0XQV1</accession>
<evidence type="ECO:0000313" key="2">
    <source>
        <dbReference type="Proteomes" id="UP000268857"/>
    </source>
</evidence>
<dbReference type="AlphaFoldDB" id="A0A3S0XQV1"/>